<gene>
    <name evidence="4" type="ORF">CR513_06676</name>
</gene>
<accession>A0A371I1W4</accession>
<feature type="non-terminal residue" evidence="4">
    <location>
        <position position="1"/>
    </location>
</feature>
<evidence type="ECO:0000313" key="4">
    <source>
        <dbReference type="EMBL" id="RDY09030.1"/>
    </source>
</evidence>
<dbReference type="EMBL" id="QJKJ01001142">
    <property type="protein sequence ID" value="RDY09030.1"/>
    <property type="molecule type" value="Genomic_DNA"/>
</dbReference>
<dbReference type="Pfam" id="PF13976">
    <property type="entry name" value="gag_pre-integrs"/>
    <property type="match status" value="1"/>
</dbReference>
<dbReference type="PANTHER" id="PTHR42648">
    <property type="entry name" value="TRANSPOSASE, PUTATIVE-RELATED"/>
    <property type="match status" value="1"/>
</dbReference>
<protein>
    <submittedName>
        <fullName evidence="4">Uncharacterized protein</fullName>
    </submittedName>
</protein>
<feature type="domain" description="Retrovirus-related Pol polyprotein from transposon TNT 1-94-like beta-barrel" evidence="3">
    <location>
        <begin position="65"/>
        <end position="125"/>
    </location>
</feature>
<evidence type="ECO:0000259" key="3">
    <source>
        <dbReference type="Pfam" id="PF22936"/>
    </source>
</evidence>
<dbReference type="Proteomes" id="UP000257109">
    <property type="component" value="Unassembled WGS sequence"/>
</dbReference>
<comment type="caution">
    <text evidence="4">The sequence shown here is derived from an EMBL/GenBank/DDBJ whole genome shotgun (WGS) entry which is preliminary data.</text>
</comment>
<reference evidence="4" key="1">
    <citation type="submission" date="2018-05" db="EMBL/GenBank/DDBJ databases">
        <title>Draft genome of Mucuna pruriens seed.</title>
        <authorList>
            <person name="Nnadi N.E."/>
            <person name="Vos R."/>
            <person name="Hasami M.H."/>
            <person name="Devisetty U.K."/>
            <person name="Aguiy J.C."/>
        </authorList>
    </citation>
    <scope>NUCLEOTIDE SEQUENCE [LARGE SCALE GENOMIC DNA]</scope>
    <source>
        <strain evidence="4">JCA_2017</strain>
    </source>
</reference>
<keyword evidence="1" id="KW-0378">Hydrolase</keyword>
<name>A0A371I1W4_MUCPR</name>
<dbReference type="InterPro" id="IPR025724">
    <property type="entry name" value="GAG-pre-integrase_dom"/>
</dbReference>
<organism evidence="4 5">
    <name type="scientific">Mucuna pruriens</name>
    <name type="common">Velvet bean</name>
    <name type="synonym">Dolichos pruriens</name>
    <dbReference type="NCBI Taxonomy" id="157652"/>
    <lineage>
        <taxon>Eukaryota</taxon>
        <taxon>Viridiplantae</taxon>
        <taxon>Streptophyta</taxon>
        <taxon>Embryophyta</taxon>
        <taxon>Tracheophyta</taxon>
        <taxon>Spermatophyta</taxon>
        <taxon>Magnoliopsida</taxon>
        <taxon>eudicotyledons</taxon>
        <taxon>Gunneridae</taxon>
        <taxon>Pentapetalae</taxon>
        <taxon>rosids</taxon>
        <taxon>fabids</taxon>
        <taxon>Fabales</taxon>
        <taxon>Fabaceae</taxon>
        <taxon>Papilionoideae</taxon>
        <taxon>50 kb inversion clade</taxon>
        <taxon>NPAAA clade</taxon>
        <taxon>indigoferoid/millettioid clade</taxon>
        <taxon>Phaseoleae</taxon>
        <taxon>Mucuna</taxon>
    </lineage>
</organism>
<dbReference type="GO" id="GO:0008233">
    <property type="term" value="F:peptidase activity"/>
    <property type="evidence" value="ECO:0007669"/>
    <property type="project" value="UniProtKB-KW"/>
</dbReference>
<dbReference type="InterPro" id="IPR039537">
    <property type="entry name" value="Retrotran_Ty1/copia-like"/>
</dbReference>
<dbReference type="AlphaFoldDB" id="A0A371I1W4"/>
<dbReference type="OrthoDB" id="1712686at2759"/>
<evidence type="ECO:0000259" key="2">
    <source>
        <dbReference type="Pfam" id="PF13976"/>
    </source>
</evidence>
<dbReference type="GO" id="GO:0006508">
    <property type="term" value="P:proteolysis"/>
    <property type="evidence" value="ECO:0007669"/>
    <property type="project" value="UniProtKB-KW"/>
</dbReference>
<dbReference type="Pfam" id="PF22936">
    <property type="entry name" value="Pol_BBD"/>
    <property type="match status" value="1"/>
</dbReference>
<evidence type="ECO:0000313" key="5">
    <source>
        <dbReference type="Proteomes" id="UP000257109"/>
    </source>
</evidence>
<feature type="domain" description="GAG-pre-integrase" evidence="2">
    <location>
        <begin position="144"/>
        <end position="199"/>
    </location>
</feature>
<dbReference type="InterPro" id="IPR054722">
    <property type="entry name" value="PolX-like_BBD"/>
</dbReference>
<evidence type="ECO:0000256" key="1">
    <source>
        <dbReference type="ARBA" id="ARBA00022670"/>
    </source>
</evidence>
<sequence>MGHPSFRCWKRPNAKCSKCNQLGHKAIICRSKFQQHEANAQVVEQNEDHIFSATCFSTGSNSEYWLIDSGSTNHMTYIRQDLKPTNVSKVRIGNDGHISTERKGTIAISTSLGTKIISNVLYCPLNINTALSMIVGREFLKKEQATYNTQVSPTELWHKRLGHYHLERMFNMKKKDMSRGLPILSNNLPNCYACQFGKQNRKSFPKSAWRAYQKLQLIHTDVAGPQRTPSLQGRDVYFNEGQQWIGRTHKKQLSLFTTLEIIIMESKQQSYCRMN</sequence>
<keyword evidence="1" id="KW-0645">Protease</keyword>
<keyword evidence="5" id="KW-1185">Reference proteome</keyword>
<dbReference type="PANTHER" id="PTHR42648:SF18">
    <property type="entry name" value="RETROTRANSPOSON, UNCLASSIFIED-LIKE PROTEIN"/>
    <property type="match status" value="1"/>
</dbReference>
<proteinExistence type="predicted"/>